<sequence length="59" mass="6762">MTEKLRETAFWGDLRTEITGKVSFFKDGIRKEIVFDRSNFAFCGTGSALDLHGEREISF</sequence>
<dbReference type="EMBL" id="ANIK01000070">
    <property type="protein sequence ID" value="EMJ93308.1"/>
    <property type="molecule type" value="Genomic_DNA"/>
</dbReference>
<name>M6CWJ8_9LEPT</name>
<dbReference type="Proteomes" id="UP000011988">
    <property type="component" value="Unassembled WGS sequence"/>
</dbReference>
<dbReference type="AlphaFoldDB" id="M6CWJ8"/>
<organism evidence="1 2">
    <name type="scientific">Leptospira alstonii serovar Sichuan str. 79601</name>
    <dbReference type="NCBI Taxonomy" id="1218565"/>
    <lineage>
        <taxon>Bacteria</taxon>
        <taxon>Pseudomonadati</taxon>
        <taxon>Spirochaetota</taxon>
        <taxon>Spirochaetia</taxon>
        <taxon>Leptospirales</taxon>
        <taxon>Leptospiraceae</taxon>
        <taxon>Leptospira</taxon>
    </lineage>
</organism>
<accession>M6CWJ8</accession>
<evidence type="ECO:0000313" key="2">
    <source>
        <dbReference type="Proteomes" id="UP000011988"/>
    </source>
</evidence>
<proteinExistence type="predicted"/>
<evidence type="ECO:0000313" key="1">
    <source>
        <dbReference type="EMBL" id="EMJ93308.1"/>
    </source>
</evidence>
<reference evidence="1 2" key="1">
    <citation type="submission" date="2013-01" db="EMBL/GenBank/DDBJ databases">
        <authorList>
            <person name="Harkins D.M."/>
            <person name="Durkin A.S."/>
            <person name="Brinkac L.M."/>
            <person name="Haft D.H."/>
            <person name="Selengut J.D."/>
            <person name="Sanka R."/>
            <person name="DePew J."/>
            <person name="Purushe J."/>
            <person name="Galloway R.L."/>
            <person name="Vinetz J.M."/>
            <person name="Sutton G.G."/>
            <person name="Nierman W.C."/>
            <person name="Fouts D.E."/>
        </authorList>
    </citation>
    <scope>NUCLEOTIDE SEQUENCE [LARGE SCALE GENOMIC DNA]</scope>
    <source>
        <strain evidence="1 2">79601</strain>
    </source>
</reference>
<comment type="caution">
    <text evidence="1">The sequence shown here is derived from an EMBL/GenBank/DDBJ whole genome shotgun (WGS) entry which is preliminary data.</text>
</comment>
<protein>
    <submittedName>
        <fullName evidence="1">Uncharacterized protein</fullName>
    </submittedName>
</protein>
<gene>
    <name evidence="1" type="ORF">LEP1GSC194_1567</name>
</gene>